<name>A0ABW2SUC1_9ACTN</name>
<evidence type="ECO:0000313" key="3">
    <source>
        <dbReference type="Proteomes" id="UP001596514"/>
    </source>
</evidence>
<proteinExistence type="predicted"/>
<dbReference type="RefSeq" id="WP_343963710.1">
    <property type="nucleotide sequence ID" value="NZ_BAAAGK010000018.1"/>
</dbReference>
<evidence type="ECO:0000256" key="1">
    <source>
        <dbReference type="SAM" id="Phobius"/>
    </source>
</evidence>
<evidence type="ECO:0000313" key="2">
    <source>
        <dbReference type="EMBL" id="MFC7599672.1"/>
    </source>
</evidence>
<protein>
    <recommendedName>
        <fullName evidence="4">Integral membrane protein</fullName>
    </recommendedName>
</protein>
<comment type="caution">
    <text evidence="2">The sequence shown here is derived from an EMBL/GenBank/DDBJ whole genome shotgun (WGS) entry which is preliminary data.</text>
</comment>
<sequence>MDSPPFPGWVIRSLRLFATAHLLGVLGQAALAGLFVTGDVDMLTWHRNNAGVTHVLLYLQLGAAIGLWRPGRGPLWPAGASAGLVTLETAQVALGQDRVVALHFPLGMAIFGLSAVLCAWTWRGLRTAAA</sequence>
<organism evidence="2 3">
    <name type="scientific">Streptosporangium amethystogenes subsp. fukuiense</name>
    <dbReference type="NCBI Taxonomy" id="698418"/>
    <lineage>
        <taxon>Bacteria</taxon>
        <taxon>Bacillati</taxon>
        <taxon>Actinomycetota</taxon>
        <taxon>Actinomycetes</taxon>
        <taxon>Streptosporangiales</taxon>
        <taxon>Streptosporangiaceae</taxon>
        <taxon>Streptosporangium</taxon>
    </lineage>
</organism>
<dbReference type="Proteomes" id="UP001596514">
    <property type="component" value="Unassembled WGS sequence"/>
</dbReference>
<evidence type="ECO:0008006" key="4">
    <source>
        <dbReference type="Google" id="ProtNLM"/>
    </source>
</evidence>
<keyword evidence="1" id="KW-0472">Membrane</keyword>
<dbReference type="EMBL" id="JBHTEE010000001">
    <property type="protein sequence ID" value="MFC7599672.1"/>
    <property type="molecule type" value="Genomic_DNA"/>
</dbReference>
<keyword evidence="3" id="KW-1185">Reference proteome</keyword>
<keyword evidence="1" id="KW-1133">Transmembrane helix</keyword>
<feature type="transmembrane region" description="Helical" evidence="1">
    <location>
        <begin position="100"/>
        <end position="122"/>
    </location>
</feature>
<accession>A0ABW2SUC1</accession>
<reference evidence="3" key="1">
    <citation type="journal article" date="2019" name="Int. J. Syst. Evol. Microbiol.">
        <title>The Global Catalogue of Microorganisms (GCM) 10K type strain sequencing project: providing services to taxonomists for standard genome sequencing and annotation.</title>
        <authorList>
            <consortium name="The Broad Institute Genomics Platform"/>
            <consortium name="The Broad Institute Genome Sequencing Center for Infectious Disease"/>
            <person name="Wu L."/>
            <person name="Ma J."/>
        </authorList>
    </citation>
    <scope>NUCLEOTIDE SEQUENCE [LARGE SCALE GENOMIC DNA]</scope>
    <source>
        <strain evidence="3">JCM 10083</strain>
    </source>
</reference>
<gene>
    <name evidence="2" type="ORF">ACFQVD_06065</name>
</gene>
<feature type="transmembrane region" description="Helical" evidence="1">
    <location>
        <begin position="48"/>
        <end position="68"/>
    </location>
</feature>
<keyword evidence="1" id="KW-0812">Transmembrane</keyword>